<evidence type="ECO:0000256" key="2">
    <source>
        <dbReference type="ARBA" id="ARBA00022692"/>
    </source>
</evidence>
<dbReference type="GO" id="GO:0009003">
    <property type="term" value="F:signal peptidase activity"/>
    <property type="evidence" value="ECO:0007669"/>
    <property type="project" value="UniProtKB-EC"/>
</dbReference>
<dbReference type="PANTHER" id="PTHR10806:SF6">
    <property type="entry name" value="SIGNAL PEPTIDASE COMPLEX CATALYTIC SUBUNIT SEC11"/>
    <property type="match status" value="1"/>
</dbReference>
<dbReference type="STRING" id="1464122.SAMN05421737_11512"/>
<protein>
    <recommendedName>
        <fullName evidence="5">Signal peptidase I</fullName>
        <ecNumber evidence="5">3.4.21.89</ecNumber>
    </recommendedName>
</protein>
<dbReference type="EC" id="3.4.21.89" evidence="5"/>
<dbReference type="AlphaFoldDB" id="A0A1G6P4M1"/>
<proteinExistence type="predicted"/>
<dbReference type="Gene3D" id="2.10.109.10">
    <property type="entry name" value="Umud Fragment, subunit A"/>
    <property type="match status" value="1"/>
</dbReference>
<dbReference type="EMBL" id="FMYM01000015">
    <property type="protein sequence ID" value="SDC75113.1"/>
    <property type="molecule type" value="Genomic_DNA"/>
</dbReference>
<dbReference type="CDD" id="cd06462">
    <property type="entry name" value="Peptidase_S24_S26"/>
    <property type="match status" value="1"/>
</dbReference>
<gene>
    <name evidence="7" type="ORF">SAMN05421737_11512</name>
</gene>
<evidence type="ECO:0000256" key="6">
    <source>
        <dbReference type="SAM" id="Phobius"/>
    </source>
</evidence>
<evidence type="ECO:0000256" key="1">
    <source>
        <dbReference type="ARBA" id="ARBA00004370"/>
    </source>
</evidence>
<evidence type="ECO:0000256" key="3">
    <source>
        <dbReference type="ARBA" id="ARBA00022989"/>
    </source>
</evidence>
<evidence type="ECO:0000256" key="5">
    <source>
        <dbReference type="NCBIfam" id="TIGR02228"/>
    </source>
</evidence>
<dbReference type="GO" id="GO:0006465">
    <property type="term" value="P:signal peptide processing"/>
    <property type="evidence" value="ECO:0007669"/>
    <property type="project" value="UniProtKB-UniRule"/>
</dbReference>
<organism evidence="7 8">
    <name type="scientific">Shouchella lonarensis</name>
    <dbReference type="NCBI Taxonomy" id="1464122"/>
    <lineage>
        <taxon>Bacteria</taxon>
        <taxon>Bacillati</taxon>
        <taxon>Bacillota</taxon>
        <taxon>Bacilli</taxon>
        <taxon>Bacillales</taxon>
        <taxon>Bacillaceae</taxon>
        <taxon>Shouchella</taxon>
    </lineage>
</organism>
<dbReference type="OrthoDB" id="1648066at2"/>
<evidence type="ECO:0000313" key="8">
    <source>
        <dbReference type="Proteomes" id="UP000242662"/>
    </source>
</evidence>
<evidence type="ECO:0000256" key="4">
    <source>
        <dbReference type="ARBA" id="ARBA00023136"/>
    </source>
</evidence>
<dbReference type="Proteomes" id="UP000242662">
    <property type="component" value="Unassembled WGS sequence"/>
</dbReference>
<keyword evidence="2 6" id="KW-0812">Transmembrane</keyword>
<dbReference type="RefSeq" id="WP_090776691.1">
    <property type="nucleotide sequence ID" value="NZ_FMYM01000015.1"/>
</dbReference>
<comment type="subcellular location">
    <subcellularLocation>
        <location evidence="1">Membrane</location>
    </subcellularLocation>
</comment>
<dbReference type="PRINTS" id="PR00728">
    <property type="entry name" value="SIGNALPTASE"/>
</dbReference>
<dbReference type="GO" id="GO:0004252">
    <property type="term" value="F:serine-type endopeptidase activity"/>
    <property type="evidence" value="ECO:0007669"/>
    <property type="project" value="UniProtKB-UniRule"/>
</dbReference>
<feature type="transmembrane region" description="Helical" evidence="6">
    <location>
        <begin position="148"/>
        <end position="170"/>
    </location>
</feature>
<dbReference type="NCBIfam" id="TIGR02228">
    <property type="entry name" value="sigpep_I_arch"/>
    <property type="match status" value="1"/>
</dbReference>
<keyword evidence="3 6" id="KW-1133">Transmembrane helix</keyword>
<dbReference type="PANTHER" id="PTHR10806">
    <property type="entry name" value="SIGNAL PEPTIDASE COMPLEX CATALYTIC SUBUNIT SEC11"/>
    <property type="match status" value="1"/>
</dbReference>
<dbReference type="SUPFAM" id="SSF51306">
    <property type="entry name" value="LexA/Signal peptidase"/>
    <property type="match status" value="1"/>
</dbReference>
<name>A0A1G6P4M1_9BACI</name>
<sequence length="178" mass="20185">MKQHIISVIKLLGIGIFSFLFFVVILFVLQGKDEYGRGPTFFGWSSYTILSNSMQPSFSSGDVVVMKPVEDIEVTVDDIITFMMPERRFVTHRVTDQYVEEGVTYYVTKGDNNNVTDEDPVVKEQIVGVHVFTIPKLGSLAQSIRQPIGYVLLIALPIAIYLLLTLYEIIRKRSNEKS</sequence>
<dbReference type="InterPro" id="IPR036286">
    <property type="entry name" value="LexA/Signal_pep-like_sf"/>
</dbReference>
<reference evidence="8" key="1">
    <citation type="submission" date="2016-09" db="EMBL/GenBank/DDBJ databases">
        <authorList>
            <person name="Varghese N."/>
            <person name="Submissions S."/>
        </authorList>
    </citation>
    <scope>NUCLEOTIDE SEQUENCE [LARGE SCALE GENOMIC DNA]</scope>
    <source>
        <strain evidence="8">25nlg</strain>
    </source>
</reference>
<dbReference type="GO" id="GO:0016020">
    <property type="term" value="C:membrane"/>
    <property type="evidence" value="ECO:0007669"/>
    <property type="project" value="UniProtKB-SubCell"/>
</dbReference>
<feature type="transmembrane region" description="Helical" evidence="6">
    <location>
        <begin position="7"/>
        <end position="29"/>
    </location>
</feature>
<keyword evidence="4 6" id="KW-0472">Membrane</keyword>
<dbReference type="InterPro" id="IPR001733">
    <property type="entry name" value="Peptidase_S26B"/>
</dbReference>
<evidence type="ECO:0000313" key="7">
    <source>
        <dbReference type="EMBL" id="SDC75113.1"/>
    </source>
</evidence>
<keyword evidence="8" id="KW-1185">Reference proteome</keyword>
<accession>A0A1G6P4M1</accession>